<protein>
    <recommendedName>
        <fullName evidence="1">Probable branched-chain-amino-acid aminotransferase</fullName>
    </recommendedName>
</protein>
<dbReference type="PANTHER" id="PTHR11236">
    <property type="entry name" value="AMINOBENZOATE/ANTHRANILATE SYNTHASE"/>
    <property type="match status" value="1"/>
</dbReference>
<accession>A0A6S6QS05</accession>
<dbReference type="InterPro" id="IPR019999">
    <property type="entry name" value="Anth_synth_I-like"/>
</dbReference>
<dbReference type="SUPFAM" id="SSF56752">
    <property type="entry name" value="D-aminoacid aminotransferase-like PLP-dependent enzymes"/>
    <property type="match status" value="1"/>
</dbReference>
<dbReference type="InterPro" id="IPR005801">
    <property type="entry name" value="ADC_synthase"/>
</dbReference>
<dbReference type="GO" id="GO:0000162">
    <property type="term" value="P:L-tryptophan biosynthetic process"/>
    <property type="evidence" value="ECO:0007669"/>
    <property type="project" value="TreeGrafter"/>
</dbReference>
<evidence type="ECO:0000313" key="4">
    <source>
        <dbReference type="Proteomes" id="UP000515317"/>
    </source>
</evidence>
<sequence length="593" mass="65192">MIPAGTVLLHDNSPKAGRSLLFEHPERMLTTRDASFAKDLIAEAETAIADGWHVAGYLSYELGHAFEDRLSPLLPGLSQRPLLWLGIYGPPRELKREEIDAWLAGHAEAEPARVTDVELSMSRADYAEAFEKVMEYIRAGDAYQINLTFLARFRLDGDPVALYRELCKKQPVAHGALINTGKDLILSLSPELFIERRGERIVTRPMKGTIRRGTDAAEDEALKAQLLADEKSRAENLMIVDLLRNDLGRVADMGSVEVERLFEIETYKSLHQMTSTISANLRDDAKLGSILQALFPCGSVTGAPKIRAMQIINEVESGPRGVYCGSIGYAAPDGDFSFNVAIRTAHIADGHGEIGIGGGIVADSRLAAEYDEALLKLKFFKEPHMPLGLIETLRFDEHGFYLLERHLERLETSAAFFEIPFSAAKARAVLEEAVSRAVEKEAQRVRLVLDDSGALSAKSATLAAMHMLRFVIADRRMDSSNPLLAHKTTERAIYDEPREQAIRDFGVDEVVFLNERGELTEGSFTNLFVEKGGALLTPALSCGLLPGTLRAQLIANGKTKEAVLTAGDLDTAGKIFLGNSVRGLVEAHWQKES</sequence>
<dbReference type="GO" id="GO:0046820">
    <property type="term" value="F:4-amino-4-deoxychorismate synthase activity"/>
    <property type="evidence" value="ECO:0007669"/>
    <property type="project" value="TreeGrafter"/>
</dbReference>
<name>A0A6S6QS05_9HYPH</name>
<dbReference type="NCBIfam" id="NF005698">
    <property type="entry name" value="PRK07508.1"/>
    <property type="match status" value="1"/>
</dbReference>
<dbReference type="Proteomes" id="UP000515317">
    <property type="component" value="Chromosome"/>
</dbReference>
<dbReference type="Gene3D" id="3.20.10.10">
    <property type="entry name" value="D-amino Acid Aminotransferase, subunit A, domain 2"/>
    <property type="match status" value="1"/>
</dbReference>
<feature type="domain" description="Chorismate-utilising enzyme C-terminal" evidence="2">
    <location>
        <begin position="123"/>
        <end position="376"/>
    </location>
</feature>
<dbReference type="InterPro" id="IPR005802">
    <property type="entry name" value="ADC_synth_comp_1"/>
</dbReference>
<dbReference type="SUPFAM" id="SSF56322">
    <property type="entry name" value="ADC synthase"/>
    <property type="match status" value="1"/>
</dbReference>
<keyword evidence="4" id="KW-1185">Reference proteome</keyword>
<dbReference type="Gene3D" id="3.60.120.10">
    <property type="entry name" value="Anthranilate synthase"/>
    <property type="match status" value="1"/>
</dbReference>
<dbReference type="InterPro" id="IPR043132">
    <property type="entry name" value="BCAT-like_C"/>
</dbReference>
<dbReference type="Gene3D" id="3.30.470.10">
    <property type="match status" value="1"/>
</dbReference>
<reference evidence="3 4" key="1">
    <citation type="submission" date="2020-08" db="EMBL/GenBank/DDBJ databases">
        <title>Genome sequence of Rhizobiales bacterium strain IZ6.</title>
        <authorList>
            <person name="Nakai R."/>
            <person name="Naganuma T."/>
        </authorList>
    </citation>
    <scope>NUCLEOTIDE SEQUENCE [LARGE SCALE GENOMIC DNA]</scope>
    <source>
        <strain evidence="3 4">IZ6</strain>
    </source>
</reference>
<dbReference type="Pfam" id="PF01063">
    <property type="entry name" value="Aminotran_4"/>
    <property type="match status" value="1"/>
</dbReference>
<evidence type="ECO:0000313" key="3">
    <source>
        <dbReference type="EMBL" id="BCJ92416.1"/>
    </source>
</evidence>
<dbReference type="AlphaFoldDB" id="A0A6S6QS05"/>
<dbReference type="InterPro" id="IPR001544">
    <property type="entry name" value="Aminotrans_IV"/>
</dbReference>
<dbReference type="KEGG" id="tso:IZ6_31510"/>
<dbReference type="EMBL" id="AP023361">
    <property type="protein sequence ID" value="BCJ92416.1"/>
    <property type="molecule type" value="Genomic_DNA"/>
</dbReference>
<proteinExistence type="predicted"/>
<dbReference type="RefSeq" id="WP_222875984.1">
    <property type="nucleotide sequence ID" value="NZ_AP023361.1"/>
</dbReference>
<dbReference type="Pfam" id="PF00425">
    <property type="entry name" value="Chorismate_bind"/>
    <property type="match status" value="1"/>
</dbReference>
<evidence type="ECO:0000259" key="2">
    <source>
        <dbReference type="Pfam" id="PF00425"/>
    </source>
</evidence>
<dbReference type="InterPro" id="IPR043131">
    <property type="entry name" value="BCAT-like_N"/>
</dbReference>
<gene>
    <name evidence="3" type="ORF">IZ6_31510</name>
</gene>
<dbReference type="NCBIfam" id="TIGR00553">
    <property type="entry name" value="pabB"/>
    <property type="match status" value="1"/>
</dbReference>
<dbReference type="InterPro" id="IPR036038">
    <property type="entry name" value="Aminotransferase-like"/>
</dbReference>
<dbReference type="PRINTS" id="PR00095">
    <property type="entry name" value="ANTSNTHASEI"/>
</dbReference>
<dbReference type="GO" id="GO:0009396">
    <property type="term" value="P:folic acid-containing compound biosynthetic process"/>
    <property type="evidence" value="ECO:0007669"/>
    <property type="project" value="InterPro"/>
</dbReference>
<evidence type="ECO:0000256" key="1">
    <source>
        <dbReference type="ARBA" id="ARBA00014472"/>
    </source>
</evidence>
<dbReference type="InterPro" id="IPR015890">
    <property type="entry name" value="Chorismate_C"/>
</dbReference>
<organism evidence="3 4">
    <name type="scientific">Terrihabitans soli</name>
    <dbReference type="NCBI Taxonomy" id="708113"/>
    <lineage>
        <taxon>Bacteria</taxon>
        <taxon>Pseudomonadati</taxon>
        <taxon>Pseudomonadota</taxon>
        <taxon>Alphaproteobacteria</taxon>
        <taxon>Hyphomicrobiales</taxon>
        <taxon>Terrihabitans</taxon>
    </lineage>
</organism>
<dbReference type="PANTHER" id="PTHR11236:SF50">
    <property type="entry name" value="AMINODEOXYCHORISMATE SYNTHASE COMPONENT 1"/>
    <property type="match status" value="1"/>
</dbReference>